<organism evidence="1 2">
    <name type="scientific">Anaeromyxobacter diazotrophicus</name>
    <dbReference type="NCBI Taxonomy" id="2590199"/>
    <lineage>
        <taxon>Bacteria</taxon>
        <taxon>Pseudomonadati</taxon>
        <taxon>Myxococcota</taxon>
        <taxon>Myxococcia</taxon>
        <taxon>Myxococcales</taxon>
        <taxon>Cystobacterineae</taxon>
        <taxon>Anaeromyxobacteraceae</taxon>
        <taxon>Anaeromyxobacter</taxon>
    </lineage>
</organism>
<keyword evidence="2" id="KW-1185">Reference proteome</keyword>
<evidence type="ECO:0000313" key="2">
    <source>
        <dbReference type="Proteomes" id="UP000503640"/>
    </source>
</evidence>
<dbReference type="Proteomes" id="UP000503640">
    <property type="component" value="Unassembled WGS sequence"/>
</dbReference>
<evidence type="ECO:0000313" key="1">
    <source>
        <dbReference type="EMBL" id="GEJ56615.1"/>
    </source>
</evidence>
<comment type="caution">
    <text evidence="1">The sequence shown here is derived from an EMBL/GenBank/DDBJ whole genome shotgun (WGS) entry which is preliminary data.</text>
</comment>
<protein>
    <submittedName>
        <fullName evidence="1">Uncharacterized protein</fullName>
    </submittedName>
</protein>
<name>A0A7I9VJS1_9BACT</name>
<dbReference type="EMBL" id="BJTG01000003">
    <property type="protein sequence ID" value="GEJ56615.1"/>
    <property type="molecule type" value="Genomic_DNA"/>
</dbReference>
<reference evidence="2" key="1">
    <citation type="journal article" date="2020" name="Appl. Environ. Microbiol.">
        <title>Diazotrophic Anaeromyxobacter Isolates from Soils.</title>
        <authorList>
            <person name="Masuda Y."/>
            <person name="Yamanaka H."/>
            <person name="Xu Z.X."/>
            <person name="Shiratori Y."/>
            <person name="Aono T."/>
            <person name="Amachi S."/>
            <person name="Senoo K."/>
            <person name="Itoh H."/>
        </authorList>
    </citation>
    <scope>NUCLEOTIDE SEQUENCE [LARGE SCALE GENOMIC DNA]</scope>
    <source>
        <strain evidence="2">R267</strain>
    </source>
</reference>
<proteinExistence type="predicted"/>
<dbReference type="AlphaFoldDB" id="A0A7I9VJS1"/>
<accession>A0A7I9VJS1</accession>
<sequence>MKNIQVIDDARNCTYSLFAVSEKDFEALFPEKTDIAFPDEIAERLGERRGGALLAKLWTRPVDKKTAQGIHGTLFYGLDHKKKLYPTRREAGMDPRAFNAAQRRLMRI</sequence>
<gene>
    <name evidence="1" type="ORF">AMYX_13560</name>
</gene>
<dbReference type="RefSeq" id="WP_176064122.1">
    <property type="nucleotide sequence ID" value="NZ_BJTG01000003.1"/>
</dbReference>